<accession>A0ABT7U9W1</accession>
<dbReference type="InterPro" id="IPR037481">
    <property type="entry name" value="LacX"/>
</dbReference>
<reference evidence="1 2" key="2">
    <citation type="submission" date="2023-06" db="EMBL/GenBank/DDBJ databases">
        <title>Identification and characterization of horizontal gene transfer across gut microbiota members of farm animals based on homology search.</title>
        <authorList>
            <person name="Schwarzerova J."/>
            <person name="Nykrynova M."/>
            <person name="Jureckova K."/>
            <person name="Cejkova D."/>
            <person name="Rychlik I."/>
        </authorList>
    </citation>
    <scope>NUCLEOTIDE SEQUENCE [LARGE SCALE GENOMIC DNA]</scope>
    <source>
        <strain evidence="1 2">ET39</strain>
    </source>
</reference>
<dbReference type="EMBL" id="JAUDCG010000006">
    <property type="protein sequence ID" value="MDM8156416.1"/>
    <property type="molecule type" value="Genomic_DNA"/>
</dbReference>
<keyword evidence="2" id="KW-1185">Reference proteome</keyword>
<dbReference type="PANTHER" id="PTHR11122:SF13">
    <property type="entry name" value="GLUCOSE-6-PHOSPHATE 1-EPIMERASE"/>
    <property type="match status" value="1"/>
</dbReference>
<dbReference type="RefSeq" id="WP_289606887.1">
    <property type="nucleotide sequence ID" value="NZ_JAUDCG010000006.1"/>
</dbReference>
<gene>
    <name evidence="1" type="ORF">QUV96_02045</name>
</gene>
<evidence type="ECO:0000313" key="1">
    <source>
        <dbReference type="EMBL" id="MDM8156416.1"/>
    </source>
</evidence>
<proteinExistence type="predicted"/>
<protein>
    <submittedName>
        <fullName evidence="1">Aldose 1-epimerase family protein</fullName>
    </submittedName>
</protein>
<dbReference type="Gene3D" id="2.70.98.10">
    <property type="match status" value="1"/>
</dbReference>
<organism evidence="1 2">
    <name type="scientific">Amedibacillus dolichus</name>
    <dbReference type="NCBI Taxonomy" id="31971"/>
    <lineage>
        <taxon>Bacteria</taxon>
        <taxon>Bacillati</taxon>
        <taxon>Bacillota</taxon>
        <taxon>Erysipelotrichia</taxon>
        <taxon>Erysipelotrichales</taxon>
        <taxon>Erysipelotrichaceae</taxon>
        <taxon>Amedibacillus</taxon>
    </lineage>
</organism>
<evidence type="ECO:0000313" key="2">
    <source>
        <dbReference type="Proteomes" id="UP001529340"/>
    </source>
</evidence>
<sequence>MKLENERYVATFTEQGGEITSFLDKQTGIQYMYQGDTPYWGGKNPTLFPMVGSTYTKDYVIDGKTYAMKNHGLIRYMTLTAVEGKDDEIVFALDSSEETRRQYPFDFRYEIHYTLEGNRLNIRYVITNTGEKEMPFSFGLHPGFLCPLCEGERFEDYKVTFDNPETLRQIIVDPQGKQPYEEEEVRLQHIDLDYALFEKHPTLIYKGMKSACATLSGPKGHGVRISLTGFPLFAIWTPKARAPFVCLEPWFGHGDFSPVEEDFYHREGTMILSGGKSFTCAYTIELL</sequence>
<dbReference type="PANTHER" id="PTHR11122">
    <property type="entry name" value="APOSPORY-ASSOCIATED PROTEIN C-RELATED"/>
    <property type="match status" value="1"/>
</dbReference>
<name>A0ABT7U9W1_9FIRM</name>
<reference evidence="2" key="1">
    <citation type="submission" date="2023-06" db="EMBL/GenBank/DDBJ databases">
        <title>Identification and characterization of horizontal gene transfer across gut microbiota members of farm animals based on homology search.</title>
        <authorList>
            <person name="Zeman M."/>
            <person name="Kubasova T."/>
            <person name="Jahodarova E."/>
            <person name="Nykrynova M."/>
            <person name="Rychlik I."/>
        </authorList>
    </citation>
    <scope>NUCLEOTIDE SEQUENCE [LARGE SCALE GENOMIC DNA]</scope>
    <source>
        <strain evidence="2">ET39</strain>
    </source>
</reference>
<dbReference type="CDD" id="cd09024">
    <property type="entry name" value="Aldose_epim_lacX"/>
    <property type="match status" value="1"/>
</dbReference>
<dbReference type="Pfam" id="PF01263">
    <property type="entry name" value="Aldose_epim"/>
    <property type="match status" value="1"/>
</dbReference>
<dbReference type="InterPro" id="IPR014718">
    <property type="entry name" value="GH-type_carb-bd"/>
</dbReference>
<dbReference type="InterPro" id="IPR008183">
    <property type="entry name" value="Aldose_1/G6P_1-epimerase"/>
</dbReference>
<dbReference type="InterPro" id="IPR011013">
    <property type="entry name" value="Gal_mutarotase_sf_dom"/>
</dbReference>
<dbReference type="Proteomes" id="UP001529340">
    <property type="component" value="Unassembled WGS sequence"/>
</dbReference>
<comment type="caution">
    <text evidence="1">The sequence shown here is derived from an EMBL/GenBank/DDBJ whole genome shotgun (WGS) entry which is preliminary data.</text>
</comment>
<dbReference type="SUPFAM" id="SSF74650">
    <property type="entry name" value="Galactose mutarotase-like"/>
    <property type="match status" value="1"/>
</dbReference>